<protein>
    <submittedName>
        <fullName evidence="5">Transcriptional regulator</fullName>
    </submittedName>
</protein>
<name>A0A2T4Q2N6_STAWA</name>
<dbReference type="Proteomes" id="UP000240717">
    <property type="component" value="Unassembled WGS sequence"/>
</dbReference>
<evidence type="ECO:0000256" key="2">
    <source>
        <dbReference type="ARBA" id="ARBA00023125"/>
    </source>
</evidence>
<keyword evidence="1" id="KW-0805">Transcription regulation</keyword>
<keyword evidence="3" id="KW-0804">Transcription</keyword>
<dbReference type="Pfam" id="PF22381">
    <property type="entry name" value="Staph_reg_Sar_Rot"/>
    <property type="match status" value="2"/>
</dbReference>
<dbReference type="PANTHER" id="PTHR33164:SF43">
    <property type="entry name" value="HTH-TYPE TRANSCRIPTIONAL REPRESSOR YETL"/>
    <property type="match status" value="1"/>
</dbReference>
<dbReference type="SUPFAM" id="SSF46785">
    <property type="entry name" value="Winged helix' DNA-binding domain"/>
    <property type="match status" value="2"/>
</dbReference>
<dbReference type="GO" id="GO:0003700">
    <property type="term" value="F:DNA-binding transcription factor activity"/>
    <property type="evidence" value="ECO:0007669"/>
    <property type="project" value="InterPro"/>
</dbReference>
<dbReference type="InterPro" id="IPR036388">
    <property type="entry name" value="WH-like_DNA-bd_sf"/>
</dbReference>
<dbReference type="STRING" id="1194526.A284_03070"/>
<dbReference type="Gene3D" id="1.10.10.10">
    <property type="entry name" value="Winged helix-like DNA-binding domain superfamily/Winged helix DNA-binding domain"/>
    <property type="match status" value="2"/>
</dbReference>
<dbReference type="InterPro" id="IPR036390">
    <property type="entry name" value="WH_DNA-bd_sf"/>
</dbReference>
<reference evidence="5 6" key="1">
    <citation type="journal article" date="2016" name="Front. Microbiol.">
        <title>Comprehensive Phylogenetic Analysis of Bovine Non-aureus Staphylococci Species Based on Whole-Genome Sequencing.</title>
        <authorList>
            <person name="Naushad S."/>
            <person name="Barkema H.W."/>
            <person name="Luby C."/>
            <person name="Condas L.A."/>
            <person name="Nobrega D.B."/>
            <person name="Carson D.A."/>
            <person name="De Buck J."/>
        </authorList>
    </citation>
    <scope>NUCLEOTIDE SEQUENCE [LARGE SCALE GENOMIC DNA]</scope>
    <source>
        <strain evidence="5 6">SNUC 2993</strain>
    </source>
</reference>
<dbReference type="AlphaFoldDB" id="A0A2T4Q2N6"/>
<accession>A0A2T4Q2N6</accession>
<evidence type="ECO:0000256" key="3">
    <source>
        <dbReference type="ARBA" id="ARBA00023163"/>
    </source>
</evidence>
<keyword evidence="2" id="KW-0238">DNA-binding</keyword>
<dbReference type="InterPro" id="IPR039422">
    <property type="entry name" value="MarR/SlyA-like"/>
</dbReference>
<dbReference type="NCBIfam" id="TIGR01889">
    <property type="entry name" value="Staph_reg_Sar"/>
    <property type="match status" value="1"/>
</dbReference>
<evidence type="ECO:0000313" key="5">
    <source>
        <dbReference type="EMBL" id="PTI52076.1"/>
    </source>
</evidence>
<organism evidence="5 6">
    <name type="scientific">Staphylococcus warneri</name>
    <dbReference type="NCBI Taxonomy" id="1292"/>
    <lineage>
        <taxon>Bacteria</taxon>
        <taxon>Bacillati</taxon>
        <taxon>Bacillota</taxon>
        <taxon>Bacilli</taxon>
        <taxon>Bacillales</taxon>
        <taxon>Staphylococcaceae</taxon>
        <taxon>Staphylococcus</taxon>
    </lineage>
</organism>
<evidence type="ECO:0000259" key="4">
    <source>
        <dbReference type="Pfam" id="PF22381"/>
    </source>
</evidence>
<dbReference type="InterPro" id="IPR055166">
    <property type="entry name" value="Transc_reg_Sar_Rot_HTH"/>
</dbReference>
<evidence type="ECO:0000256" key="1">
    <source>
        <dbReference type="ARBA" id="ARBA00023015"/>
    </source>
</evidence>
<sequence>MSNVKIELFIAHYMIIKGANDYLKYSYHLTLDHIKLLYFLVNENNNEKYIDLNHLTKFEQKTKILQMLKYLYQHHWILKERKDEDQRKLSITITELQKEKIHFLFSELLEIISSNQLIINARTKHSIQYYITCNEMMSYINQCLNEYNLTIEELYVLATLLINENEMTIKYMRYQTQRGVGALSPNIKKLKQKGYIIKERCVEDERSIILKIKHCNMSLVVSIIESCYEILKEGIKDI</sequence>
<dbReference type="PANTHER" id="PTHR33164">
    <property type="entry name" value="TRANSCRIPTIONAL REGULATOR, MARR FAMILY"/>
    <property type="match status" value="1"/>
</dbReference>
<proteinExistence type="predicted"/>
<dbReference type="RefSeq" id="WP_002450275.1">
    <property type="nucleotide sequence ID" value="NZ_CP054017.1"/>
</dbReference>
<dbReference type="GO" id="GO:0006950">
    <property type="term" value="P:response to stress"/>
    <property type="evidence" value="ECO:0007669"/>
    <property type="project" value="TreeGrafter"/>
</dbReference>
<gene>
    <name evidence="5" type="ORF">BU085_03205</name>
</gene>
<dbReference type="EMBL" id="PZEV01000006">
    <property type="protein sequence ID" value="PTI52076.1"/>
    <property type="molecule type" value="Genomic_DNA"/>
</dbReference>
<evidence type="ECO:0000313" key="6">
    <source>
        <dbReference type="Proteomes" id="UP000240717"/>
    </source>
</evidence>
<comment type="caution">
    <text evidence="5">The sequence shown here is derived from an EMBL/GenBank/DDBJ whole genome shotgun (WGS) entry which is preliminary data.</text>
</comment>
<feature type="domain" description="Transcriptional regulator SarA/SarZ/Rot-like helix-turn-helix" evidence="4">
    <location>
        <begin position="139"/>
        <end position="219"/>
    </location>
</feature>
<dbReference type="GO" id="GO:0003677">
    <property type="term" value="F:DNA binding"/>
    <property type="evidence" value="ECO:0007669"/>
    <property type="project" value="UniProtKB-KW"/>
</dbReference>
<feature type="domain" description="Transcriptional regulator SarA/SarZ/Rot-like helix-turn-helix" evidence="4">
    <location>
        <begin position="22"/>
        <end position="102"/>
    </location>
</feature>
<dbReference type="InterPro" id="IPR010166">
    <property type="entry name" value="SarA/Rot_dom"/>
</dbReference>